<gene>
    <name evidence="11" type="primary">NEMP2</name>
</gene>
<keyword evidence="5 9" id="KW-1133">Transmembrane helix</keyword>
<keyword evidence="10" id="KW-1185">Reference proteome</keyword>
<feature type="transmembrane region" description="Helical" evidence="9">
    <location>
        <begin position="340"/>
        <end position="360"/>
    </location>
</feature>
<dbReference type="PANTHER" id="PTHR13598">
    <property type="entry name" value="AT07567P-RELATED"/>
    <property type="match status" value="1"/>
</dbReference>
<dbReference type="GeneID" id="110083956"/>
<evidence type="ECO:0000256" key="4">
    <source>
        <dbReference type="ARBA" id="ARBA00022729"/>
    </source>
</evidence>
<keyword evidence="3 9" id="KW-0812">Transmembrane</keyword>
<evidence type="ECO:0000256" key="6">
    <source>
        <dbReference type="ARBA" id="ARBA00023136"/>
    </source>
</evidence>
<dbReference type="Proteomes" id="UP001652642">
    <property type="component" value="Chromosome 1"/>
</dbReference>
<feature type="compositionally biased region" description="Acidic residues" evidence="8">
    <location>
        <begin position="530"/>
        <end position="540"/>
    </location>
</feature>
<organism evidence="10 11">
    <name type="scientific">Pogona vitticeps</name>
    <name type="common">central bearded dragon</name>
    <dbReference type="NCBI Taxonomy" id="103695"/>
    <lineage>
        <taxon>Eukaryota</taxon>
        <taxon>Metazoa</taxon>
        <taxon>Chordata</taxon>
        <taxon>Craniata</taxon>
        <taxon>Vertebrata</taxon>
        <taxon>Euteleostomi</taxon>
        <taxon>Lepidosauria</taxon>
        <taxon>Squamata</taxon>
        <taxon>Bifurcata</taxon>
        <taxon>Unidentata</taxon>
        <taxon>Episquamata</taxon>
        <taxon>Toxicofera</taxon>
        <taxon>Iguania</taxon>
        <taxon>Acrodonta</taxon>
        <taxon>Agamidae</taxon>
        <taxon>Amphibolurinae</taxon>
        <taxon>Pogona</taxon>
    </lineage>
</organism>
<keyword evidence="6 9" id="KW-0472">Membrane</keyword>
<comment type="subcellular location">
    <subcellularLocation>
        <location evidence="1">Nucleus inner membrane</location>
        <topology evidence="1">Multi-pass membrane protein</topology>
        <orientation evidence="1">Nucleoplasmic side</orientation>
    </subcellularLocation>
</comment>
<feature type="region of interest" description="Disordered" evidence="8">
    <location>
        <begin position="1"/>
        <end position="30"/>
    </location>
</feature>
<evidence type="ECO:0000256" key="1">
    <source>
        <dbReference type="ARBA" id="ARBA00004575"/>
    </source>
</evidence>
<dbReference type="PANTHER" id="PTHR13598:SF3">
    <property type="entry name" value="NUCLEAR ENVELOPE INTEGRAL MEMBRANE PROTEIN 2"/>
    <property type="match status" value="1"/>
</dbReference>
<dbReference type="Pfam" id="PF10225">
    <property type="entry name" value="NEMP"/>
    <property type="match status" value="1"/>
</dbReference>
<feature type="transmembrane region" description="Helical" evidence="9">
    <location>
        <begin position="372"/>
        <end position="389"/>
    </location>
</feature>
<dbReference type="RefSeq" id="XP_072835872.1">
    <property type="nucleotide sequence ID" value="XM_072979771.1"/>
</dbReference>
<accession>A0ABM5ERW4</accession>
<proteinExistence type="inferred from homology"/>
<evidence type="ECO:0000256" key="8">
    <source>
        <dbReference type="SAM" id="MobiDB-lite"/>
    </source>
</evidence>
<feature type="region of interest" description="Disordered" evidence="8">
    <location>
        <begin position="515"/>
        <end position="556"/>
    </location>
</feature>
<keyword evidence="7" id="KW-0539">Nucleus</keyword>
<feature type="transmembrane region" description="Helical" evidence="9">
    <location>
        <begin position="395"/>
        <end position="418"/>
    </location>
</feature>
<feature type="transmembrane region" description="Helical" evidence="9">
    <location>
        <begin position="279"/>
        <end position="298"/>
    </location>
</feature>
<name>A0ABM5ERW4_9SAUR</name>
<reference evidence="11" key="2">
    <citation type="submission" date="2025-08" db="UniProtKB">
        <authorList>
            <consortium name="RefSeq"/>
        </authorList>
    </citation>
    <scope>IDENTIFICATION</scope>
</reference>
<sequence length="556" mass="63533">MFRPRGRRPLPPVPPRTRAQAFPHERLHRAGGPRENRLLHHFLLLLLLPLPLPAGPASRAPIQAALDSRPPLRALHLRQSNGCLAPRLGAVFKPAPEEMPPRAGAPQLRLWLGLLPLLAWGVRAGVGDGELALREDYNCRYLKVMDIMRSSEPSCFCYLPNGSLHLKNIWTTIQVKINSIEPVEVVSISEERNCHQSENLFAFLKCLLNNLWQPRISKETVISVAYYGDKTCLRVQPANKMPYTVSVQQNMLDEKLLLLFVAGGLLFHFARNLSRSVIFYYSAGVAFGVFATLIFLLLMLKRFIPKLSTFWILMSGCWFSSLYFFYILKEDLKWLWYNSAHYILGYVLTVGLFSFTACYLHGPLHSVQSMNLLMWLLQLLGLVFVYFGIAIPQVAYVIIATMLFSKILQYLLQIVCYLGRKATRFFKSEKIKIRHLTEEEFREQGETETARALEELRRFCSRPEFPSWVAVVKLQTPQKFANFVLGLPHVSPEEVIAHDELYGLGGAILEEQLFNTENKTEPDRPIGLTEAEENHEEESEGPAQQNSLHFHGREFL</sequence>
<dbReference type="InterPro" id="IPR019358">
    <property type="entry name" value="NEMP_fam"/>
</dbReference>
<evidence type="ECO:0000256" key="7">
    <source>
        <dbReference type="ARBA" id="ARBA00023242"/>
    </source>
</evidence>
<feature type="transmembrane region" description="Helical" evidence="9">
    <location>
        <begin position="310"/>
        <end position="328"/>
    </location>
</feature>
<comment type="similarity">
    <text evidence="2">Belongs to the NEMP family.</text>
</comment>
<evidence type="ECO:0000313" key="10">
    <source>
        <dbReference type="Proteomes" id="UP001652642"/>
    </source>
</evidence>
<evidence type="ECO:0000313" key="11">
    <source>
        <dbReference type="RefSeq" id="XP_072835872.1"/>
    </source>
</evidence>
<evidence type="ECO:0000256" key="9">
    <source>
        <dbReference type="SAM" id="Phobius"/>
    </source>
</evidence>
<evidence type="ECO:0000256" key="2">
    <source>
        <dbReference type="ARBA" id="ARBA00005748"/>
    </source>
</evidence>
<reference evidence="10" key="1">
    <citation type="submission" date="2025-05" db="UniProtKB">
        <authorList>
            <consortium name="RefSeq"/>
        </authorList>
    </citation>
    <scope>NUCLEOTIDE SEQUENCE [LARGE SCALE GENOMIC DNA]</scope>
</reference>
<evidence type="ECO:0000256" key="5">
    <source>
        <dbReference type="ARBA" id="ARBA00022989"/>
    </source>
</evidence>
<evidence type="ECO:0000256" key="3">
    <source>
        <dbReference type="ARBA" id="ARBA00022692"/>
    </source>
</evidence>
<protein>
    <submittedName>
        <fullName evidence="11">Nuclear envelope integral membrane protein 2 isoform X1</fullName>
    </submittedName>
</protein>
<keyword evidence="4" id="KW-0732">Signal</keyword>